<accession>A0A4V0P2T4</accession>
<dbReference type="RefSeq" id="WP_130611906.1">
    <property type="nucleotide sequence ID" value="NZ_AP019368.1"/>
</dbReference>
<dbReference type="PANTHER" id="PTHR39328">
    <property type="entry name" value="BLL2871 PROTEIN"/>
    <property type="match status" value="1"/>
</dbReference>
<dbReference type="PANTHER" id="PTHR39328:SF1">
    <property type="entry name" value="BLL2871 PROTEIN"/>
    <property type="match status" value="1"/>
</dbReference>
<dbReference type="KEGG" id="sbf:JCM31447_28010"/>
<organism evidence="1 2">
    <name type="scientific">Fluviispira sanaruensis</name>
    <dbReference type="NCBI Taxonomy" id="2493639"/>
    <lineage>
        <taxon>Bacteria</taxon>
        <taxon>Pseudomonadati</taxon>
        <taxon>Bdellovibrionota</taxon>
        <taxon>Oligoflexia</taxon>
        <taxon>Silvanigrellales</taxon>
        <taxon>Silvanigrellaceae</taxon>
        <taxon>Fluviispira</taxon>
    </lineage>
</organism>
<dbReference type="InterPro" id="IPR029055">
    <property type="entry name" value="Ntn_hydrolases_N"/>
</dbReference>
<dbReference type="Gene3D" id="3.60.20.10">
    <property type="entry name" value="Glutamine Phosphoribosylpyrophosphate, subunit 1, domain 1"/>
    <property type="match status" value="1"/>
</dbReference>
<reference evidence="1 2" key="1">
    <citation type="submission" date="2018-12" db="EMBL/GenBank/DDBJ databases">
        <title>Rubrispira sanarue gen. nov., sp., nov., a member of the order Silvanigrellales, isolated from a brackish lake in Hamamatsu Japan.</title>
        <authorList>
            <person name="Maejima Y."/>
            <person name="Iino T."/>
            <person name="Muraguchi Y."/>
            <person name="Fukuda K."/>
            <person name="Nojiri H."/>
            <person name="Ohkuma M."/>
            <person name="Moriuchi R."/>
            <person name="Dohra H."/>
            <person name="Kimbara K."/>
            <person name="Shintani M."/>
        </authorList>
    </citation>
    <scope>NUCLEOTIDE SEQUENCE [LARGE SCALE GENOMIC DNA]</scope>
    <source>
        <strain evidence="1 2">RF1110005</strain>
    </source>
</reference>
<dbReference type="SUPFAM" id="SSF56235">
    <property type="entry name" value="N-terminal nucleophile aminohydrolases (Ntn hydrolases)"/>
    <property type="match status" value="1"/>
</dbReference>
<dbReference type="Proteomes" id="UP000291236">
    <property type="component" value="Chromosome"/>
</dbReference>
<gene>
    <name evidence="1" type="ORF">JCM31447_28010</name>
</gene>
<dbReference type="AlphaFoldDB" id="A0A4V0P2T4"/>
<dbReference type="Pfam" id="PF06267">
    <property type="entry name" value="DUF1028"/>
    <property type="match status" value="1"/>
</dbReference>
<evidence type="ECO:0000313" key="1">
    <source>
        <dbReference type="EMBL" id="BBH54337.1"/>
    </source>
</evidence>
<keyword evidence="2" id="KW-1185">Reference proteome</keyword>
<dbReference type="InterPro" id="IPR010430">
    <property type="entry name" value="DUF1028"/>
</dbReference>
<dbReference type="OrthoDB" id="9790012at2"/>
<name>A0A4V0P2T4_FLUSA</name>
<sequence>MTFSIIAFDKNKSEYGIAICSAIPFIGKYAAFHFKNQSLIAAQGKQDPCTAYSIRNLLNDNENSTNILNYLKKNDPSFQRKQLAVLDLKKFQFFSYTGEDLKMTSNEYSKTFGDIIMGDNYIISGNCLLSIETLTNMENSFKSSASESLDTRLLMALKAGNISQADFRGRQSAALYYFRSEHEYPIRTIDVDEHKNPVEELERIFNLGTKCWQNVVEHCFFDMKFERKFKTINDFPDEIVKSINILSKPVAERNCD</sequence>
<proteinExistence type="predicted"/>
<dbReference type="EMBL" id="AP019368">
    <property type="protein sequence ID" value="BBH54337.1"/>
    <property type="molecule type" value="Genomic_DNA"/>
</dbReference>
<evidence type="ECO:0000313" key="2">
    <source>
        <dbReference type="Proteomes" id="UP000291236"/>
    </source>
</evidence>
<protein>
    <submittedName>
        <fullName evidence="1">DUF1028 domain-containing protein</fullName>
    </submittedName>
</protein>